<evidence type="ECO:0000256" key="1">
    <source>
        <dbReference type="SAM" id="SignalP"/>
    </source>
</evidence>
<keyword evidence="4" id="KW-1185">Reference proteome</keyword>
<evidence type="ECO:0000313" key="4">
    <source>
        <dbReference type="Proteomes" id="UP001369815"/>
    </source>
</evidence>
<dbReference type="InterPro" id="IPR057229">
    <property type="entry name" value="DUF7907"/>
</dbReference>
<name>A0AAX6MXS4_9PEZI</name>
<accession>A0AAX6MXS4</accession>
<reference evidence="3 4" key="1">
    <citation type="journal article" date="2024" name="Front Chem Biol">
        <title>Unveiling the potential of Daldinia eschscholtzii MFLUCC 19-0629 through bioactivity and bioinformatics studies for enhanced sustainable agriculture production.</title>
        <authorList>
            <person name="Brooks S."/>
            <person name="Weaver J.A."/>
            <person name="Klomchit A."/>
            <person name="Alharthi S.A."/>
            <person name="Onlamun T."/>
            <person name="Nurani R."/>
            <person name="Vong T.K."/>
            <person name="Alberti F."/>
            <person name="Greco C."/>
        </authorList>
    </citation>
    <scope>NUCLEOTIDE SEQUENCE [LARGE SCALE GENOMIC DNA]</scope>
    <source>
        <strain evidence="3">MFLUCC 19-0629</strain>
    </source>
</reference>
<dbReference type="EMBL" id="JBANMG010000001">
    <property type="protein sequence ID" value="KAK6957304.1"/>
    <property type="molecule type" value="Genomic_DNA"/>
</dbReference>
<evidence type="ECO:0000259" key="2">
    <source>
        <dbReference type="Pfam" id="PF25484"/>
    </source>
</evidence>
<gene>
    <name evidence="3" type="ORF">Daesc_000086</name>
</gene>
<feature type="signal peptide" evidence="1">
    <location>
        <begin position="1"/>
        <end position="17"/>
    </location>
</feature>
<keyword evidence="1" id="KW-0732">Signal</keyword>
<dbReference type="Pfam" id="PF25484">
    <property type="entry name" value="DUF7907"/>
    <property type="match status" value="1"/>
</dbReference>
<sequence>MHALFTAVLAIAGTALAAPAVEERQTHKFRLRATDKLAGWALKNAHVEAGRNVIQIQRPSVYSSDPSYLNGTHLYFDLGTTPPYGVSIPEVPAGTVAQVSSQPGEKTPGFSVGPDGLLTFNSVSTGFWACPVNNVFELFYGGNPDPAKLPSKDCLAIQLSVGII</sequence>
<dbReference type="AlphaFoldDB" id="A0AAX6MXS4"/>
<organism evidence="3 4">
    <name type="scientific">Daldinia eschscholtzii</name>
    <dbReference type="NCBI Taxonomy" id="292717"/>
    <lineage>
        <taxon>Eukaryota</taxon>
        <taxon>Fungi</taxon>
        <taxon>Dikarya</taxon>
        <taxon>Ascomycota</taxon>
        <taxon>Pezizomycotina</taxon>
        <taxon>Sordariomycetes</taxon>
        <taxon>Xylariomycetidae</taxon>
        <taxon>Xylariales</taxon>
        <taxon>Hypoxylaceae</taxon>
        <taxon>Daldinia</taxon>
    </lineage>
</organism>
<evidence type="ECO:0000313" key="3">
    <source>
        <dbReference type="EMBL" id="KAK6957304.1"/>
    </source>
</evidence>
<dbReference type="Proteomes" id="UP001369815">
    <property type="component" value="Unassembled WGS sequence"/>
</dbReference>
<protein>
    <recommendedName>
        <fullName evidence="2">DUF7907 domain-containing protein</fullName>
    </recommendedName>
</protein>
<feature type="domain" description="DUF7907" evidence="2">
    <location>
        <begin position="34"/>
        <end position="159"/>
    </location>
</feature>
<comment type="caution">
    <text evidence="3">The sequence shown here is derived from an EMBL/GenBank/DDBJ whole genome shotgun (WGS) entry which is preliminary data.</text>
</comment>
<feature type="chain" id="PRO_5043590168" description="DUF7907 domain-containing protein" evidence="1">
    <location>
        <begin position="18"/>
        <end position="164"/>
    </location>
</feature>
<proteinExistence type="predicted"/>